<sequence>MACEGVWEMLQFRFAAESDTGRFRGNNEDAGFAGPYLLCVADGVGGAAAGEVASATASYVVSARALAHPGFDPMRLLETAAEEAHHQLMSGVDADARRLGMATTLTAILTDGERTALAHLGDSRAYLLRDGDLTRLSHDQTMVQAAIDAGRMTPAEAEASPYRSVVLQALDATSTPQPDLLWLDLRPGDRLMLCSDGVTDVLPDALLAQLLAIPSRKFATANLVRSALDAGSRDNVTAIVADVVDEAGVVGNGAVLGASADPSNIVDPTAVRPLRSA</sequence>
<dbReference type="AlphaFoldDB" id="A0A5B1LKE5"/>
<dbReference type="SUPFAM" id="SSF81606">
    <property type="entry name" value="PP2C-like"/>
    <property type="match status" value="1"/>
</dbReference>
<dbReference type="InterPro" id="IPR001932">
    <property type="entry name" value="PPM-type_phosphatase-like_dom"/>
</dbReference>
<feature type="domain" description="PPM-type phosphatase" evidence="1">
    <location>
        <begin position="13"/>
        <end position="243"/>
    </location>
</feature>
<keyword evidence="3" id="KW-1185">Reference proteome</keyword>
<name>A0A5B1LKE5_9ACTN</name>
<dbReference type="SMART" id="SM00332">
    <property type="entry name" value="PP2Cc"/>
    <property type="match status" value="1"/>
</dbReference>
<dbReference type="EMBL" id="VUJV01000001">
    <property type="protein sequence ID" value="KAA1421033.1"/>
    <property type="molecule type" value="Genomic_DNA"/>
</dbReference>
<dbReference type="Gene3D" id="3.60.40.10">
    <property type="entry name" value="PPM-type phosphatase domain"/>
    <property type="match status" value="1"/>
</dbReference>
<dbReference type="PANTHER" id="PTHR47992">
    <property type="entry name" value="PROTEIN PHOSPHATASE"/>
    <property type="match status" value="1"/>
</dbReference>
<evidence type="ECO:0000313" key="3">
    <source>
        <dbReference type="Proteomes" id="UP000325003"/>
    </source>
</evidence>
<protein>
    <submittedName>
        <fullName evidence="2">Serine/threonine-protein phosphatase</fullName>
    </submittedName>
</protein>
<dbReference type="CDD" id="cd00143">
    <property type="entry name" value="PP2Cc"/>
    <property type="match status" value="1"/>
</dbReference>
<dbReference type="Pfam" id="PF13672">
    <property type="entry name" value="PP2C_2"/>
    <property type="match status" value="1"/>
</dbReference>
<dbReference type="SMART" id="SM00331">
    <property type="entry name" value="PP2C_SIG"/>
    <property type="match status" value="1"/>
</dbReference>
<dbReference type="InterPro" id="IPR015655">
    <property type="entry name" value="PP2C"/>
</dbReference>
<evidence type="ECO:0000259" key="1">
    <source>
        <dbReference type="PROSITE" id="PS51746"/>
    </source>
</evidence>
<gene>
    <name evidence="2" type="ORF">F0U44_01495</name>
</gene>
<dbReference type="Proteomes" id="UP000325003">
    <property type="component" value="Unassembled WGS sequence"/>
</dbReference>
<organism evidence="2 3">
    <name type="scientific">Nocardioides humilatus</name>
    <dbReference type="NCBI Taxonomy" id="2607660"/>
    <lineage>
        <taxon>Bacteria</taxon>
        <taxon>Bacillati</taxon>
        <taxon>Actinomycetota</taxon>
        <taxon>Actinomycetes</taxon>
        <taxon>Propionibacteriales</taxon>
        <taxon>Nocardioidaceae</taxon>
        <taxon>Nocardioides</taxon>
    </lineage>
</organism>
<dbReference type="PROSITE" id="PS51746">
    <property type="entry name" value="PPM_2"/>
    <property type="match status" value="1"/>
</dbReference>
<reference evidence="2 3" key="2">
    <citation type="submission" date="2019-09" db="EMBL/GenBank/DDBJ databases">
        <authorList>
            <person name="Jin C."/>
        </authorList>
    </citation>
    <scope>NUCLEOTIDE SEQUENCE [LARGE SCALE GENOMIC DNA]</scope>
    <source>
        <strain evidence="2 3">BN130099</strain>
    </source>
</reference>
<comment type="caution">
    <text evidence="2">The sequence shown here is derived from an EMBL/GenBank/DDBJ whole genome shotgun (WGS) entry which is preliminary data.</text>
</comment>
<proteinExistence type="predicted"/>
<dbReference type="GO" id="GO:0004722">
    <property type="term" value="F:protein serine/threonine phosphatase activity"/>
    <property type="evidence" value="ECO:0007669"/>
    <property type="project" value="InterPro"/>
</dbReference>
<accession>A0A5B1LKE5</accession>
<evidence type="ECO:0000313" key="2">
    <source>
        <dbReference type="EMBL" id="KAA1421033.1"/>
    </source>
</evidence>
<dbReference type="InterPro" id="IPR036457">
    <property type="entry name" value="PPM-type-like_dom_sf"/>
</dbReference>
<reference evidence="2 3" key="1">
    <citation type="submission" date="2019-09" db="EMBL/GenBank/DDBJ databases">
        <title>Nocardioides panacisoli sp. nov., isolated from the soil of a ginseng field.</title>
        <authorList>
            <person name="Cho C."/>
        </authorList>
    </citation>
    <scope>NUCLEOTIDE SEQUENCE [LARGE SCALE GENOMIC DNA]</scope>
    <source>
        <strain evidence="2 3">BN130099</strain>
    </source>
</reference>